<keyword evidence="2" id="KW-1185">Reference proteome</keyword>
<dbReference type="EMBL" id="JBBKZT010000063">
    <property type="protein sequence ID" value="MEJ8852732.1"/>
    <property type="molecule type" value="Genomic_DNA"/>
</dbReference>
<dbReference type="Proteomes" id="UP001385892">
    <property type="component" value="Unassembled WGS sequence"/>
</dbReference>
<evidence type="ECO:0000313" key="1">
    <source>
        <dbReference type="EMBL" id="MEJ8852732.1"/>
    </source>
</evidence>
<evidence type="ECO:0000313" key="2">
    <source>
        <dbReference type="Proteomes" id="UP001385892"/>
    </source>
</evidence>
<organism evidence="1 2">
    <name type="scientific">Variovorax rhizosphaerae</name>
    <dbReference type="NCBI Taxonomy" id="1836200"/>
    <lineage>
        <taxon>Bacteria</taxon>
        <taxon>Pseudomonadati</taxon>
        <taxon>Pseudomonadota</taxon>
        <taxon>Betaproteobacteria</taxon>
        <taxon>Burkholderiales</taxon>
        <taxon>Comamonadaceae</taxon>
        <taxon>Variovorax</taxon>
    </lineage>
</organism>
<reference evidence="1 2" key="1">
    <citation type="submission" date="2024-03" db="EMBL/GenBank/DDBJ databases">
        <title>Novel species of the genus Variovorax.</title>
        <authorList>
            <person name="Liu Q."/>
            <person name="Xin Y.-H."/>
        </authorList>
    </citation>
    <scope>NUCLEOTIDE SEQUENCE [LARGE SCALE GENOMIC DNA]</scope>
    <source>
        <strain evidence="1 2">KACC 18900</strain>
    </source>
</reference>
<sequence>MAKRWDALYLPDPLEPEGVLPWGKSPEQTEEDLENSVARIGGHCIPNYGQSYLLAAEALLQTAKKSRALDHFALPIFYMQRHAAESLIKEGLQLAVQIQEHRRQLEKPDPDFLTEKQCNTVYASHDLFELLRILEGVAVFLDAGEIPEVLHGAVAEIGLFEQGEATRSRYSMHVVKKTNELIPHLNKSRPPIPCVQAMATDSRAASKAPSICLPIARTCRASQKTGKARAKNEAARFAATM</sequence>
<gene>
    <name evidence="1" type="ORF">WKW82_39485</name>
</gene>
<dbReference type="RefSeq" id="WP_340348672.1">
    <property type="nucleotide sequence ID" value="NZ_JBBKZT010000063.1"/>
</dbReference>
<comment type="caution">
    <text evidence="1">The sequence shown here is derived from an EMBL/GenBank/DDBJ whole genome shotgun (WGS) entry which is preliminary data.</text>
</comment>
<name>A0ABU8WYW2_9BURK</name>
<evidence type="ECO:0008006" key="3">
    <source>
        <dbReference type="Google" id="ProtNLM"/>
    </source>
</evidence>
<accession>A0ABU8WYW2</accession>
<proteinExistence type="predicted"/>
<protein>
    <recommendedName>
        <fullName evidence="3">HEPN domain-containing protein</fullName>
    </recommendedName>
</protein>